<dbReference type="PANTHER" id="PTHR43708:SF4">
    <property type="entry name" value="OXIDOREDUCTASE YCEM-RELATED"/>
    <property type="match status" value="1"/>
</dbReference>
<comment type="caution">
    <text evidence="3">The sequence shown here is derived from an EMBL/GenBank/DDBJ whole genome shotgun (WGS) entry which is preliminary data.</text>
</comment>
<evidence type="ECO:0000313" key="4">
    <source>
        <dbReference type="Proteomes" id="UP000244013"/>
    </source>
</evidence>
<feature type="domain" description="Gfo/Idh/MocA-like oxidoreductase N-terminal" evidence="1">
    <location>
        <begin position="1"/>
        <end position="120"/>
    </location>
</feature>
<dbReference type="OrthoDB" id="9774191at2"/>
<proteinExistence type="predicted"/>
<protein>
    <submittedName>
        <fullName evidence="3">Virulence factor</fullName>
    </submittedName>
</protein>
<dbReference type="InterPro" id="IPR000683">
    <property type="entry name" value="Gfo/Idh/MocA-like_OxRdtase_N"/>
</dbReference>
<gene>
    <name evidence="3" type="ORF">C8J25_10536</name>
</gene>
<dbReference type="SUPFAM" id="SSF55347">
    <property type="entry name" value="Glyceraldehyde-3-phosphate dehydrogenase-like, C-terminal domain"/>
    <property type="match status" value="1"/>
</dbReference>
<dbReference type="InterPro" id="IPR048477">
    <property type="entry name" value="YceM-like_C"/>
</dbReference>
<reference evidence="3 4" key="1">
    <citation type="submission" date="2018-04" db="EMBL/GenBank/DDBJ databases">
        <title>Genomic Encyclopedia of Type Strains, Phase III (KMG-III): the genomes of soil and plant-associated and newly described type strains.</title>
        <authorList>
            <person name="Whitman W."/>
        </authorList>
    </citation>
    <scope>NUCLEOTIDE SEQUENCE [LARGE SCALE GENOMIC DNA]</scope>
    <source>
        <strain evidence="3 4">MA-olki</strain>
    </source>
</reference>
<sequence>MRVLVTGLGDIAHKGYLPVLAANPELELHLATRDQRVLREAGRSFRVPHLHASVEHALEAATFDAAFIHAATGAHPALVRLLLERRIPTFVDKPLADNLAETQELVALAERQETLLTVGFNRRFAPDYAALRGTGPSLIVMEKHRYRQADTPRKVVFDDFIHVADTLLFLAPAPLLRRTIETHVEHGVLKVVTLMLAGEGFTAIGTMHRDSGLDEERLDVIGNGVRQSVRNMAERVRSAGTECHHRRSDWTSVGRQRGFEAMCADFLTAVREKRTTPAAAILATHALCEAITAHADAHGRAD</sequence>
<dbReference type="Gene3D" id="3.40.50.720">
    <property type="entry name" value="NAD(P)-binding Rossmann-like Domain"/>
    <property type="match status" value="1"/>
</dbReference>
<dbReference type="EMBL" id="QAYE01000005">
    <property type="protein sequence ID" value="PTW46258.1"/>
    <property type="molecule type" value="Genomic_DNA"/>
</dbReference>
<dbReference type="Proteomes" id="UP000244013">
    <property type="component" value="Unassembled WGS sequence"/>
</dbReference>
<evidence type="ECO:0000313" key="3">
    <source>
        <dbReference type="EMBL" id="PTW46258.1"/>
    </source>
</evidence>
<dbReference type="GO" id="GO:0000166">
    <property type="term" value="F:nucleotide binding"/>
    <property type="evidence" value="ECO:0007669"/>
    <property type="project" value="InterPro"/>
</dbReference>
<dbReference type="AlphaFoldDB" id="A0A2T5U423"/>
<evidence type="ECO:0000259" key="1">
    <source>
        <dbReference type="Pfam" id="PF01408"/>
    </source>
</evidence>
<dbReference type="RefSeq" id="WP_107954361.1">
    <property type="nucleotide sequence ID" value="NZ_QAYE01000005.1"/>
</dbReference>
<name>A0A2T5U423_9SPHN</name>
<accession>A0A2T5U423</accession>
<dbReference type="Pfam" id="PF21378">
    <property type="entry name" value="YceM-like_C"/>
    <property type="match status" value="1"/>
</dbReference>
<dbReference type="InterPro" id="IPR051317">
    <property type="entry name" value="Gfo/Idh/MocA_oxidoreduct"/>
</dbReference>
<dbReference type="Pfam" id="PF01408">
    <property type="entry name" value="GFO_IDH_MocA"/>
    <property type="match status" value="1"/>
</dbReference>
<evidence type="ECO:0000259" key="2">
    <source>
        <dbReference type="Pfam" id="PF21378"/>
    </source>
</evidence>
<feature type="domain" description="YceM-like C-terminal" evidence="2">
    <location>
        <begin position="137"/>
        <end position="234"/>
    </location>
</feature>
<dbReference type="SUPFAM" id="SSF51735">
    <property type="entry name" value="NAD(P)-binding Rossmann-fold domains"/>
    <property type="match status" value="1"/>
</dbReference>
<dbReference type="InterPro" id="IPR036291">
    <property type="entry name" value="NAD(P)-bd_dom_sf"/>
</dbReference>
<dbReference type="PANTHER" id="PTHR43708">
    <property type="entry name" value="CONSERVED EXPRESSED OXIDOREDUCTASE (EUROFUNG)"/>
    <property type="match status" value="1"/>
</dbReference>
<dbReference type="Gene3D" id="3.30.360.10">
    <property type="entry name" value="Dihydrodipicolinate Reductase, domain 2"/>
    <property type="match status" value="1"/>
</dbReference>
<organism evidence="3 4">
    <name type="scientific">Sphingomonas faeni</name>
    <dbReference type="NCBI Taxonomy" id="185950"/>
    <lineage>
        <taxon>Bacteria</taxon>
        <taxon>Pseudomonadati</taxon>
        <taxon>Pseudomonadota</taxon>
        <taxon>Alphaproteobacteria</taxon>
        <taxon>Sphingomonadales</taxon>
        <taxon>Sphingomonadaceae</taxon>
        <taxon>Sphingomonas</taxon>
    </lineage>
</organism>
<dbReference type="GeneID" id="91006093"/>